<dbReference type="PRINTS" id="PR00996">
    <property type="entry name" value="CHERMTFRASE"/>
</dbReference>
<dbReference type="PROSITE" id="PS50123">
    <property type="entry name" value="CHER"/>
    <property type="match status" value="1"/>
</dbReference>
<evidence type="ECO:0000256" key="1">
    <source>
        <dbReference type="ARBA" id="ARBA00001541"/>
    </source>
</evidence>
<dbReference type="InterPro" id="IPR000780">
    <property type="entry name" value="CheR_MeTrfase"/>
</dbReference>
<keyword evidence="3" id="KW-0489">Methyltransferase</keyword>
<dbReference type="InterPro" id="IPR022641">
    <property type="entry name" value="CheR_N"/>
</dbReference>
<feature type="domain" description="CheR-type methyltransferase" evidence="6">
    <location>
        <begin position="1"/>
        <end position="251"/>
    </location>
</feature>
<dbReference type="InterPro" id="IPR050903">
    <property type="entry name" value="Bact_Chemotaxis_MeTrfase"/>
</dbReference>
<evidence type="ECO:0000313" key="7">
    <source>
        <dbReference type="EMBL" id="MDT0263063.1"/>
    </source>
</evidence>
<evidence type="ECO:0000256" key="4">
    <source>
        <dbReference type="ARBA" id="ARBA00022679"/>
    </source>
</evidence>
<dbReference type="Pfam" id="PF03705">
    <property type="entry name" value="CheR_N"/>
    <property type="match status" value="1"/>
</dbReference>
<dbReference type="PANTHER" id="PTHR24422">
    <property type="entry name" value="CHEMOTAXIS PROTEIN METHYLTRANSFERASE"/>
    <property type="match status" value="1"/>
</dbReference>
<comment type="catalytic activity">
    <reaction evidence="1">
        <text>L-glutamyl-[protein] + S-adenosyl-L-methionine = [protein]-L-glutamate 5-O-methyl ester + S-adenosyl-L-homocysteine</text>
        <dbReference type="Rhea" id="RHEA:24452"/>
        <dbReference type="Rhea" id="RHEA-COMP:10208"/>
        <dbReference type="Rhea" id="RHEA-COMP:10311"/>
        <dbReference type="ChEBI" id="CHEBI:29973"/>
        <dbReference type="ChEBI" id="CHEBI:57856"/>
        <dbReference type="ChEBI" id="CHEBI:59789"/>
        <dbReference type="ChEBI" id="CHEBI:82795"/>
        <dbReference type="EC" id="2.1.1.80"/>
    </reaction>
</comment>
<comment type="caution">
    <text evidence="7">The sequence shown here is derived from an EMBL/GenBank/DDBJ whole genome shotgun (WGS) entry which is preliminary data.</text>
</comment>
<dbReference type="EMBL" id="JAVREH010000027">
    <property type="protein sequence ID" value="MDT0263063.1"/>
    <property type="molecule type" value="Genomic_DNA"/>
</dbReference>
<dbReference type="EC" id="2.1.1.80" evidence="2"/>
<dbReference type="SMART" id="SM00138">
    <property type="entry name" value="MeTrc"/>
    <property type="match status" value="1"/>
</dbReference>
<keyword evidence="8" id="KW-1185">Reference proteome</keyword>
<dbReference type="Proteomes" id="UP001183176">
    <property type="component" value="Unassembled WGS sequence"/>
</dbReference>
<sequence>MSLSTEDFTFIADFLRDRSAISIGPGKEYLVESRLVPLARSIGIPDLESLARELRRPSCAPMVKDRVVEAMTTNETSFFRDIHPFDTLKKQVLPELVERRKTSQALRIWSAASSTGQELYSIAMMLDAEFPALKSWNLQLHGTDLSRGVIDRARAGRFSPLEVNRGLPAAMLIRYLTRDGADYLLSSEIVRRCTFETMNLATAWPAQRQFDVIFCRNVLIYFEIDVRMAILERLRRDLAPGGYLFLGAAETSSNPPAGFTAVRLGNTVTYRKDEV</sequence>
<dbReference type="InterPro" id="IPR036804">
    <property type="entry name" value="CheR_N_sf"/>
</dbReference>
<name>A0ABU2JFQ0_9ACTN</name>
<dbReference type="PANTHER" id="PTHR24422:SF21">
    <property type="entry name" value="CHEMOTAXIS PROTEIN METHYLTRANSFERASE 1"/>
    <property type="match status" value="1"/>
</dbReference>
<dbReference type="InterPro" id="IPR029063">
    <property type="entry name" value="SAM-dependent_MTases_sf"/>
</dbReference>
<dbReference type="CDD" id="cd02440">
    <property type="entry name" value="AdoMet_MTases"/>
    <property type="match status" value="1"/>
</dbReference>
<dbReference type="SUPFAM" id="SSF53335">
    <property type="entry name" value="S-adenosyl-L-methionine-dependent methyltransferases"/>
    <property type="match status" value="1"/>
</dbReference>
<keyword evidence="5" id="KW-0949">S-adenosyl-L-methionine</keyword>
<proteinExistence type="predicted"/>
<dbReference type="Gene3D" id="1.10.155.10">
    <property type="entry name" value="Chemotaxis receptor methyltransferase CheR, N-terminal domain"/>
    <property type="match status" value="1"/>
</dbReference>
<evidence type="ECO:0000259" key="6">
    <source>
        <dbReference type="PROSITE" id="PS50123"/>
    </source>
</evidence>
<gene>
    <name evidence="7" type="ORF">RM423_16860</name>
</gene>
<keyword evidence="4" id="KW-0808">Transferase</keyword>
<evidence type="ECO:0000256" key="2">
    <source>
        <dbReference type="ARBA" id="ARBA00012534"/>
    </source>
</evidence>
<evidence type="ECO:0000256" key="5">
    <source>
        <dbReference type="ARBA" id="ARBA00022691"/>
    </source>
</evidence>
<protein>
    <recommendedName>
        <fullName evidence="2">protein-glutamate O-methyltransferase</fullName>
        <ecNumber evidence="2">2.1.1.80</ecNumber>
    </recommendedName>
</protein>
<evidence type="ECO:0000256" key="3">
    <source>
        <dbReference type="ARBA" id="ARBA00022603"/>
    </source>
</evidence>
<dbReference type="Pfam" id="PF01739">
    <property type="entry name" value="CheR"/>
    <property type="match status" value="1"/>
</dbReference>
<dbReference type="InterPro" id="IPR022642">
    <property type="entry name" value="CheR_C"/>
</dbReference>
<dbReference type="RefSeq" id="WP_311424209.1">
    <property type="nucleotide sequence ID" value="NZ_JAVREH010000027.1"/>
</dbReference>
<accession>A0ABU2JFQ0</accession>
<evidence type="ECO:0000313" key="8">
    <source>
        <dbReference type="Proteomes" id="UP001183176"/>
    </source>
</evidence>
<dbReference type="SUPFAM" id="SSF47757">
    <property type="entry name" value="Chemotaxis receptor methyltransferase CheR, N-terminal domain"/>
    <property type="match status" value="1"/>
</dbReference>
<dbReference type="Gene3D" id="3.40.50.150">
    <property type="entry name" value="Vaccinia Virus protein VP39"/>
    <property type="match status" value="1"/>
</dbReference>
<organism evidence="7 8">
    <name type="scientific">Jatrophihabitans lederbergiae</name>
    <dbReference type="NCBI Taxonomy" id="3075547"/>
    <lineage>
        <taxon>Bacteria</taxon>
        <taxon>Bacillati</taxon>
        <taxon>Actinomycetota</taxon>
        <taxon>Actinomycetes</taxon>
        <taxon>Jatrophihabitantales</taxon>
        <taxon>Jatrophihabitantaceae</taxon>
        <taxon>Jatrophihabitans</taxon>
    </lineage>
</organism>
<reference evidence="8" key="1">
    <citation type="submission" date="2023-07" db="EMBL/GenBank/DDBJ databases">
        <title>30 novel species of actinomycetes from the DSMZ collection.</title>
        <authorList>
            <person name="Nouioui I."/>
        </authorList>
    </citation>
    <scope>NUCLEOTIDE SEQUENCE [LARGE SCALE GENOMIC DNA]</scope>
    <source>
        <strain evidence="8">DSM 44399</strain>
    </source>
</reference>